<dbReference type="PANTHER" id="PTHR22753">
    <property type="entry name" value="TRANSMEMBRANE PROTEIN 68"/>
    <property type="match status" value="1"/>
</dbReference>
<organism evidence="2 3">
    <name type="scientific">Punica granatum</name>
    <name type="common">Pomegranate</name>
    <dbReference type="NCBI Taxonomy" id="22663"/>
    <lineage>
        <taxon>Eukaryota</taxon>
        <taxon>Viridiplantae</taxon>
        <taxon>Streptophyta</taxon>
        <taxon>Embryophyta</taxon>
        <taxon>Tracheophyta</taxon>
        <taxon>Spermatophyta</taxon>
        <taxon>Magnoliopsida</taxon>
        <taxon>eudicotyledons</taxon>
        <taxon>Gunneridae</taxon>
        <taxon>Pentapetalae</taxon>
        <taxon>rosids</taxon>
        <taxon>malvids</taxon>
        <taxon>Myrtales</taxon>
        <taxon>Lythraceae</taxon>
        <taxon>Punica</taxon>
    </lineage>
</organism>
<gene>
    <name evidence="2" type="ORF">CRG98_019237</name>
</gene>
<accession>A0A2I0JVI2</accession>
<name>A0A2I0JVI2_PUNGR</name>
<proteinExistence type="predicted"/>
<dbReference type="GO" id="GO:0016020">
    <property type="term" value="C:membrane"/>
    <property type="evidence" value="ECO:0007669"/>
    <property type="project" value="TreeGrafter"/>
</dbReference>
<evidence type="ECO:0000313" key="3">
    <source>
        <dbReference type="Proteomes" id="UP000233551"/>
    </source>
</evidence>
<feature type="region of interest" description="Disordered" evidence="1">
    <location>
        <begin position="269"/>
        <end position="291"/>
    </location>
</feature>
<dbReference type="PANTHER" id="PTHR22753:SF24">
    <property type="entry name" value="ESTERASE_LIPASE_THIOESTERASE FAMILY PROTEIN"/>
    <property type="match status" value="1"/>
</dbReference>
<dbReference type="Proteomes" id="UP000233551">
    <property type="component" value="Unassembled WGS sequence"/>
</dbReference>
<reference evidence="2 3" key="1">
    <citation type="submission" date="2017-11" db="EMBL/GenBank/DDBJ databases">
        <title>De-novo sequencing of pomegranate (Punica granatum L.) genome.</title>
        <authorList>
            <person name="Akparov Z."/>
            <person name="Amiraslanov A."/>
            <person name="Hajiyeva S."/>
            <person name="Abbasov M."/>
            <person name="Kaur K."/>
            <person name="Hamwieh A."/>
            <person name="Solovyev V."/>
            <person name="Salamov A."/>
            <person name="Braich B."/>
            <person name="Kosarev P."/>
            <person name="Mahmoud A."/>
            <person name="Hajiyev E."/>
            <person name="Babayeva S."/>
            <person name="Izzatullayeva V."/>
            <person name="Mammadov A."/>
            <person name="Mammadov A."/>
            <person name="Sharifova S."/>
            <person name="Ojaghi J."/>
            <person name="Eynullazada K."/>
            <person name="Bayramov B."/>
            <person name="Abdulazimova A."/>
            <person name="Shahmuradov I."/>
        </authorList>
    </citation>
    <scope>NUCLEOTIDE SEQUENCE [LARGE SCALE GENOMIC DNA]</scope>
    <source>
        <strain evidence="3">cv. AG2017</strain>
        <tissue evidence="2">Leaf</tissue>
    </source>
</reference>
<dbReference type="STRING" id="22663.A0A2I0JVI2"/>
<evidence type="ECO:0000256" key="1">
    <source>
        <dbReference type="SAM" id="MobiDB-lite"/>
    </source>
</evidence>
<evidence type="ECO:0000313" key="2">
    <source>
        <dbReference type="EMBL" id="PKI60301.1"/>
    </source>
</evidence>
<dbReference type="AlphaFoldDB" id="A0A2I0JVI2"/>
<protein>
    <submittedName>
        <fullName evidence="2">Uncharacterized protein</fullName>
    </submittedName>
</protein>
<dbReference type="EMBL" id="PGOL01001168">
    <property type="protein sequence ID" value="PKI60301.1"/>
    <property type="molecule type" value="Genomic_DNA"/>
</dbReference>
<keyword evidence="3" id="KW-1185">Reference proteome</keyword>
<sequence>MLLLANPGAVVFWRHCPSHKFKRMKTTSGCFIVLTWYDFTKRTEVGYLDLALKGINCCQVKLRLQDFIVLYKDARFADTRRKDDGFDFVTTIKCALFYRSRKSLDYISDYLPPTYSEFINVCESNKNIHVRGIAHLLLFAEYKEGCIGLNPSFYDKFCIMGAVPVSGMNHFKLLSRKSHILLYPDGNREALHKGVTVGYEDLMKIPNLRNLIREMNNEIVRLCSAYYHDDRTTVTGEVTNRDMHLPGIMPKIPERFYFMFGKPIETKGREQELRDRDKSHEVKSEVGRCIT</sequence>
<comment type="caution">
    <text evidence="2">The sequence shown here is derived from an EMBL/GenBank/DDBJ whole genome shotgun (WGS) entry which is preliminary data.</text>
</comment>